<dbReference type="InterPro" id="IPR050166">
    <property type="entry name" value="ABC_transporter_ATP-bind"/>
</dbReference>
<keyword evidence="9" id="KW-1185">Reference proteome</keyword>
<evidence type="ECO:0000259" key="7">
    <source>
        <dbReference type="PROSITE" id="PS50893"/>
    </source>
</evidence>
<evidence type="ECO:0000256" key="3">
    <source>
        <dbReference type="ARBA" id="ARBA00022475"/>
    </source>
</evidence>
<evidence type="ECO:0000313" key="8">
    <source>
        <dbReference type="EMBL" id="MCM5679549.1"/>
    </source>
</evidence>
<reference evidence="8" key="1">
    <citation type="submission" date="2022-05" db="EMBL/GenBank/DDBJ databases">
        <title>Schlegelella sp. nov., isolated from mangrove soil.</title>
        <authorList>
            <person name="Liu Y."/>
            <person name="Ge X."/>
            <person name="Liu W."/>
        </authorList>
    </citation>
    <scope>NUCLEOTIDE SEQUENCE</scope>
    <source>
        <strain evidence="8">S2-27</strain>
    </source>
</reference>
<comment type="similarity">
    <text evidence="1">Belongs to the ABC transporter superfamily.</text>
</comment>
<dbReference type="Pfam" id="PF00005">
    <property type="entry name" value="ABC_tran"/>
    <property type="match status" value="1"/>
</dbReference>
<proteinExistence type="inferred from homology"/>
<dbReference type="InterPro" id="IPR003439">
    <property type="entry name" value="ABC_transporter-like_ATP-bd"/>
</dbReference>
<feature type="compositionally biased region" description="Low complexity" evidence="6">
    <location>
        <begin position="8"/>
        <end position="23"/>
    </location>
</feature>
<dbReference type="InterPro" id="IPR003593">
    <property type="entry name" value="AAA+_ATPase"/>
</dbReference>
<evidence type="ECO:0000256" key="4">
    <source>
        <dbReference type="ARBA" id="ARBA00022741"/>
    </source>
</evidence>
<dbReference type="Proteomes" id="UP001165541">
    <property type="component" value="Unassembled WGS sequence"/>
</dbReference>
<evidence type="ECO:0000256" key="5">
    <source>
        <dbReference type="ARBA" id="ARBA00022840"/>
    </source>
</evidence>
<organism evidence="8 9">
    <name type="scientific">Caldimonas mangrovi</name>
    <dbReference type="NCBI Taxonomy" id="2944811"/>
    <lineage>
        <taxon>Bacteria</taxon>
        <taxon>Pseudomonadati</taxon>
        <taxon>Pseudomonadota</taxon>
        <taxon>Betaproteobacteria</taxon>
        <taxon>Burkholderiales</taxon>
        <taxon>Sphaerotilaceae</taxon>
        <taxon>Caldimonas</taxon>
    </lineage>
</organism>
<keyword evidence="2" id="KW-0813">Transport</keyword>
<keyword evidence="3" id="KW-1003">Cell membrane</keyword>
<name>A0ABT0YMF8_9BURK</name>
<evidence type="ECO:0000256" key="6">
    <source>
        <dbReference type="SAM" id="MobiDB-lite"/>
    </source>
</evidence>
<gene>
    <name evidence="8" type="ORF">M8A51_08390</name>
</gene>
<dbReference type="EMBL" id="JAMKFE010000004">
    <property type="protein sequence ID" value="MCM5679549.1"/>
    <property type="molecule type" value="Genomic_DNA"/>
</dbReference>
<protein>
    <submittedName>
        <fullName evidence="8">ATP-binding cassette domain-containing protein</fullName>
    </submittedName>
</protein>
<dbReference type="PANTHER" id="PTHR42788:SF20">
    <property type="entry name" value="ABC TRANSPORTER ATP-BINDING PROTEIN"/>
    <property type="match status" value="1"/>
</dbReference>
<dbReference type="PROSITE" id="PS50893">
    <property type="entry name" value="ABC_TRANSPORTER_2"/>
    <property type="match status" value="1"/>
</dbReference>
<dbReference type="SMART" id="SM00382">
    <property type="entry name" value="AAA"/>
    <property type="match status" value="1"/>
</dbReference>
<dbReference type="PANTHER" id="PTHR42788">
    <property type="entry name" value="TAURINE IMPORT ATP-BINDING PROTEIN-RELATED"/>
    <property type="match status" value="1"/>
</dbReference>
<dbReference type="PROSITE" id="PS00211">
    <property type="entry name" value="ABC_TRANSPORTER_1"/>
    <property type="match status" value="1"/>
</dbReference>
<dbReference type="InterPro" id="IPR017871">
    <property type="entry name" value="ABC_transporter-like_CS"/>
</dbReference>
<feature type="domain" description="ABC transporter" evidence="7">
    <location>
        <begin position="32"/>
        <end position="251"/>
    </location>
</feature>
<dbReference type="GO" id="GO:0005524">
    <property type="term" value="F:ATP binding"/>
    <property type="evidence" value="ECO:0007669"/>
    <property type="project" value="UniProtKB-KW"/>
</dbReference>
<keyword evidence="5 8" id="KW-0067">ATP-binding</keyword>
<feature type="region of interest" description="Disordered" evidence="6">
    <location>
        <begin position="1"/>
        <end position="23"/>
    </location>
</feature>
<dbReference type="RefSeq" id="WP_251777754.1">
    <property type="nucleotide sequence ID" value="NZ_JAMKFE010000004.1"/>
</dbReference>
<evidence type="ECO:0000313" key="9">
    <source>
        <dbReference type="Proteomes" id="UP001165541"/>
    </source>
</evidence>
<accession>A0ABT0YMF8</accession>
<comment type="caution">
    <text evidence="8">The sequence shown here is derived from an EMBL/GenBank/DDBJ whole genome shotgun (WGS) entry which is preliminary data.</text>
</comment>
<sequence>MKHAESHAVAPASKPAAASNRADSVAAPGPCIELRGASVRFGRKLALCGADVRVQAGERIALVGANGSGKSTLLRALHGLVPLAEGSRDVAPGLQLAMVFQRPFMLRLSARANVELALFFAGVARAERRERAEAALRRVGLDGEARRSGRVLSGGQQQRLALARAWALQPDVLLLDEPTASLDPTAKREVEALVEEFTHAGMTLVMSSHNLGQVKRLAGRVIYLEQGRLLCDVDTGRFFHGELPREAELFLRGELPWR</sequence>
<keyword evidence="3" id="KW-0472">Membrane</keyword>
<dbReference type="InterPro" id="IPR027417">
    <property type="entry name" value="P-loop_NTPase"/>
</dbReference>
<evidence type="ECO:0000256" key="1">
    <source>
        <dbReference type="ARBA" id="ARBA00005417"/>
    </source>
</evidence>
<evidence type="ECO:0000256" key="2">
    <source>
        <dbReference type="ARBA" id="ARBA00022448"/>
    </source>
</evidence>
<dbReference type="Gene3D" id="3.40.50.300">
    <property type="entry name" value="P-loop containing nucleotide triphosphate hydrolases"/>
    <property type="match status" value="1"/>
</dbReference>
<keyword evidence="4" id="KW-0547">Nucleotide-binding</keyword>
<dbReference type="SUPFAM" id="SSF52540">
    <property type="entry name" value="P-loop containing nucleoside triphosphate hydrolases"/>
    <property type="match status" value="1"/>
</dbReference>